<evidence type="ECO:0000313" key="3">
    <source>
        <dbReference type="Proteomes" id="UP000036202"/>
    </source>
</evidence>
<reference evidence="3" key="2">
    <citation type="submission" date="2015-06" db="EMBL/GenBank/DDBJ databases">
        <title>Genome Sequence of Bacillus endophyticus and Analysis of its Companion Mechanism in the Ketogulonigenium vulgare-Bacillus strain Consortium.</title>
        <authorList>
            <person name="Jia N."/>
            <person name="Du J."/>
            <person name="Ding M.-Z."/>
            <person name="Gao F."/>
            <person name="Yuan Y.-J."/>
        </authorList>
    </citation>
    <scope>NUCLEOTIDE SEQUENCE [LARGE SCALE GENOMIC DNA]</scope>
    <source>
        <strain evidence="3">Hbe603</strain>
    </source>
</reference>
<dbReference type="InterPro" id="IPR051448">
    <property type="entry name" value="CdaR-like_regulators"/>
</dbReference>
<dbReference type="Pfam" id="PF13185">
    <property type="entry name" value="GAF_2"/>
    <property type="match status" value="1"/>
</dbReference>
<reference evidence="2 3" key="1">
    <citation type="journal article" date="2015" name="PLoS ONE">
        <title>Genome Sequence of Bacillus endophyticus and Analysis of Its Companion Mechanism in the Ketogulonigenium vulgare-Bacillus Strain Consortium.</title>
        <authorList>
            <person name="Jia N."/>
            <person name="Du J."/>
            <person name="Ding M.Z."/>
            <person name="Gao F."/>
            <person name="Yuan Y.J."/>
        </authorList>
    </citation>
    <scope>NUCLEOTIDE SEQUENCE [LARGE SCALE GENOMIC DNA]</scope>
    <source>
        <strain evidence="2 3">Hbe603</strain>
    </source>
</reference>
<accession>A0A1X7EEX2</accession>
<dbReference type="Pfam" id="PF17853">
    <property type="entry name" value="GGDEF_2"/>
    <property type="match status" value="1"/>
</dbReference>
<dbReference type="RefSeq" id="WP_048896800.1">
    <property type="nucleotide sequence ID" value="NZ_CP011974.1"/>
</dbReference>
<dbReference type="EMBL" id="CP011974">
    <property type="protein sequence ID" value="AWG44192.1"/>
    <property type="molecule type" value="Genomic_DNA"/>
</dbReference>
<dbReference type="SMART" id="SM00065">
    <property type="entry name" value="GAF"/>
    <property type="match status" value="1"/>
</dbReference>
<dbReference type="InterPro" id="IPR003018">
    <property type="entry name" value="GAF"/>
</dbReference>
<name>A0A1X7EEX2_9BACI</name>
<dbReference type="Gene3D" id="1.10.10.2840">
    <property type="entry name" value="PucR C-terminal helix-turn-helix domain"/>
    <property type="match status" value="1"/>
</dbReference>
<protein>
    <submittedName>
        <fullName evidence="2">Uncharacterized protein</fullName>
    </submittedName>
</protein>
<dbReference type="Pfam" id="PF13556">
    <property type="entry name" value="HTH_30"/>
    <property type="match status" value="1"/>
</dbReference>
<dbReference type="InterPro" id="IPR029016">
    <property type="entry name" value="GAF-like_dom_sf"/>
</dbReference>
<dbReference type="Gene3D" id="3.30.450.40">
    <property type="match status" value="1"/>
</dbReference>
<dbReference type="InterPro" id="IPR025736">
    <property type="entry name" value="PucR_C-HTH_dom"/>
</dbReference>
<keyword evidence="3" id="KW-1185">Reference proteome</keyword>
<dbReference type="InterPro" id="IPR041522">
    <property type="entry name" value="CdaR_GGDEF"/>
</dbReference>
<gene>
    <name evidence="2" type="ORF">BEH_12710</name>
</gene>
<dbReference type="KEGG" id="beo:BEH_12710"/>
<dbReference type="AlphaFoldDB" id="A0A1X7EEX2"/>
<evidence type="ECO:0000256" key="1">
    <source>
        <dbReference type="ARBA" id="ARBA00006754"/>
    </source>
</evidence>
<dbReference type="Proteomes" id="UP000036202">
    <property type="component" value="Chromosome"/>
</dbReference>
<organism evidence="2 3">
    <name type="scientific">Priestia filamentosa</name>
    <dbReference type="NCBI Taxonomy" id="1402861"/>
    <lineage>
        <taxon>Bacteria</taxon>
        <taxon>Bacillati</taxon>
        <taxon>Bacillota</taxon>
        <taxon>Bacilli</taxon>
        <taxon>Bacillales</taxon>
        <taxon>Bacillaceae</taxon>
        <taxon>Priestia</taxon>
    </lineage>
</organism>
<evidence type="ECO:0000313" key="2">
    <source>
        <dbReference type="EMBL" id="AWG44192.1"/>
    </source>
</evidence>
<dbReference type="SUPFAM" id="SSF55781">
    <property type="entry name" value="GAF domain-like"/>
    <property type="match status" value="1"/>
</dbReference>
<dbReference type="GeneID" id="93701599"/>
<dbReference type="PANTHER" id="PTHR33744:SF1">
    <property type="entry name" value="DNA-BINDING TRANSCRIPTIONAL ACTIVATOR ADER"/>
    <property type="match status" value="1"/>
</dbReference>
<sequence length="706" mass="81350">MMTNTGLMLSYLEKNSKNIPYQVWIGKPQGEKQYVTNDININSKVSPPSIPRNPTFTTFRQNQHVYLSFGYLEDYEVIIAIPETFYVMKVEELEYLNLLYQLSYQQEIVQKKDLELENLIEGIRSITSSLDLDEVLKKIVTNTLKVIPAADRGFLQLYDPVIDRLIPKAFVGFNDRLQLFKVKVGESITGKVFEDGKPRIYYTEEEVYAAMDKYHISEKNNDHILSSTSPFNSIKSAMCVPISIGENRLGVMIVHQRSREKKLTDHHLNLLNGFASQAAVAIQNAQLYSEVKMRLEEVTELSEKLKEKNQLLSKRNEVHGTLTKLSLQNKGAETIVLELNRMIGRSLSYFNATENVWYPNQANRVPVFSSDEIEKVFLKRRTPVYVDVFTQKKESYYLYPIVNGAIFLGCFVVSVSEPFSPLDQITVEQGSAVLALELVKKLTMTELYYTKTHEFFNELLQNKNRETCLEKGKEFNLNLNSFLFVSIFEITIYNDLQVLEMNIHRLVSRIKGKLQPFSILIYGFHNKVVLLVSLSNPSSISAVTKQFNVTMKEWRTNSGAPLRVGVGTLYKGIENVAKSYEEANLSLSYLKSRNKTELFFYENIGVNRLFLQQPSDDIERFLNEVFVPLQTEHGEHNDLEKTLLSYIKNNKSATNTAKQLHIHINTLYQRLKKIEKQLNLSFDNPEDALKIQLACHLRETFSYLQI</sequence>
<dbReference type="PANTHER" id="PTHR33744">
    <property type="entry name" value="CARBOHYDRATE DIACID REGULATOR"/>
    <property type="match status" value="1"/>
</dbReference>
<accession>A0A2S1LZE6</accession>
<dbReference type="OrthoDB" id="143422at2"/>
<proteinExistence type="inferred from homology"/>
<dbReference type="InterPro" id="IPR042070">
    <property type="entry name" value="PucR_C-HTH_sf"/>
</dbReference>
<comment type="similarity">
    <text evidence="1">Belongs to the CdaR family.</text>
</comment>